<dbReference type="CDD" id="cd11386">
    <property type="entry name" value="MCP_signal"/>
    <property type="match status" value="1"/>
</dbReference>
<feature type="domain" description="HAMP" evidence="8">
    <location>
        <begin position="543"/>
        <end position="589"/>
    </location>
</feature>
<dbReference type="PROSITE" id="PS50885">
    <property type="entry name" value="HAMP"/>
    <property type="match status" value="2"/>
</dbReference>
<dbReference type="InterPro" id="IPR004089">
    <property type="entry name" value="MCPsignal_dom"/>
</dbReference>
<sequence length="894" mass="95120">MSTLAHSRPSATMMDRFLAPATRLMSQLRFNQKAMVIGAAFMLTCGVLAGILVVRSNAEVNAASQQRDAVAGLAHLHRAMMGIQQHELQVVRKFAKDEVTDQTLQESASLVNRELDALTAWQARSLTGSALPNALKEARAAWDKANAEHSDSAAAATDHGAAVRKLGEVHGLIADETGLAQAQNAAVLYMGRAATVWVPTLAEYTQQQSATALRVLGDGAIWVDDRTGLAVSRNMQDYVRTRSEIEIKDAEEEMTELGASMGVPFRKALDAVAKQNADIQKHILDAETPVLPVKIMAARTEATRLALGAALSAASTSLDHAATVEIARLQQRTALTLGICVLILAIATYLFLGFIRSTRAALKEVQDASDLVARGEFPDAVRVDSQDEVRDIARGLERAINTLRNFAGAQRDLFDAHQAGEIDRRLRSEDFPGAYGQMAGEVNTLVDSHIQTNTRAIEIVAAYARGDLSRDMDRLPGQKARITDAVDSVKNGMNAINAEIKTLVDAAVAGDFSRRGDASRFEFVYHDVVQSLNQLMATAEEGLHEVGTLLSAVADGDLNRRVEVELPGQFGRLANDANRTVDQLAQIVGQIRQGSDAISSAAAEIAAGNNDLSQRTEQQAASLEETASSMEELTSTVRQNADNARQANQLAQSAAEVAGQGGVVVGEVVHTMNAINQSSKKIADIIGVIDGIAFQTNILALNAAVEAARAGEQGRGFAVVASEVRSLAQRSANAAKEIKQLIGDSVGKVEEGSQLVDQAGRTMHEIVTSVKKVTDIIADISAASQEQSSGIEQVNNAITQMDEGTQQNAALVEQASAAARSLEQQSEQLVQTVAVFRLAHSAQAQAARAQATVVEMPAAKPSRAKPAAPAAKPAARKVRATAAANSADGDWQEF</sequence>
<dbReference type="InterPro" id="IPR051310">
    <property type="entry name" value="MCP_chemotaxis"/>
</dbReference>
<evidence type="ECO:0000256" key="4">
    <source>
        <dbReference type="PROSITE-ProRule" id="PRU00284"/>
    </source>
</evidence>
<proteinExistence type="inferred from homology"/>
<gene>
    <name evidence="9" type="ORF">LA521A_30880</name>
</gene>
<evidence type="ECO:0000313" key="10">
    <source>
        <dbReference type="Proteomes" id="UP001317822"/>
    </source>
</evidence>
<dbReference type="InterPro" id="IPR041395">
    <property type="entry name" value="McpB_HAMP_3rd"/>
</dbReference>
<evidence type="ECO:0000259" key="7">
    <source>
        <dbReference type="PROSITE" id="PS50111"/>
    </source>
</evidence>
<evidence type="ECO:0008006" key="11">
    <source>
        <dbReference type="Google" id="ProtNLM"/>
    </source>
</evidence>
<dbReference type="PANTHER" id="PTHR43531">
    <property type="entry name" value="PROTEIN ICFG"/>
    <property type="match status" value="1"/>
</dbReference>
<dbReference type="EMBL" id="AP027041">
    <property type="protein sequence ID" value="BDU17887.1"/>
    <property type="molecule type" value="Genomic_DNA"/>
</dbReference>
<keyword evidence="1" id="KW-0488">Methylation</keyword>
<dbReference type="CDD" id="cd06225">
    <property type="entry name" value="HAMP"/>
    <property type="match status" value="1"/>
</dbReference>
<dbReference type="PRINTS" id="PR00260">
    <property type="entry name" value="CHEMTRNSDUCR"/>
</dbReference>
<accession>A0ABM8DH18</accession>
<feature type="transmembrane region" description="Helical" evidence="6">
    <location>
        <begin position="334"/>
        <end position="355"/>
    </location>
</feature>
<dbReference type="Pfam" id="PF00015">
    <property type="entry name" value="MCPsignal"/>
    <property type="match status" value="1"/>
</dbReference>
<dbReference type="Pfam" id="PF00672">
    <property type="entry name" value="HAMP"/>
    <property type="match status" value="1"/>
</dbReference>
<keyword evidence="10" id="KW-1185">Reference proteome</keyword>
<evidence type="ECO:0000259" key="8">
    <source>
        <dbReference type="PROSITE" id="PS50885"/>
    </source>
</evidence>
<dbReference type="InterPro" id="IPR003660">
    <property type="entry name" value="HAMP_dom"/>
</dbReference>
<dbReference type="SMART" id="SM00304">
    <property type="entry name" value="HAMP"/>
    <property type="match status" value="2"/>
</dbReference>
<evidence type="ECO:0000256" key="1">
    <source>
        <dbReference type="ARBA" id="ARBA00022481"/>
    </source>
</evidence>
<evidence type="ECO:0000256" key="5">
    <source>
        <dbReference type="SAM" id="MobiDB-lite"/>
    </source>
</evidence>
<evidence type="ECO:0000256" key="2">
    <source>
        <dbReference type="ARBA" id="ARBA00023224"/>
    </source>
</evidence>
<evidence type="ECO:0000256" key="3">
    <source>
        <dbReference type="ARBA" id="ARBA00029447"/>
    </source>
</evidence>
<feature type="region of interest" description="Disordered" evidence="5">
    <location>
        <begin position="858"/>
        <end position="894"/>
    </location>
</feature>
<dbReference type="Gene3D" id="1.10.287.950">
    <property type="entry name" value="Methyl-accepting chemotaxis protein"/>
    <property type="match status" value="1"/>
</dbReference>
<feature type="compositionally biased region" description="Low complexity" evidence="5">
    <location>
        <begin position="858"/>
        <end position="873"/>
    </location>
</feature>
<dbReference type="SUPFAM" id="SSF58104">
    <property type="entry name" value="Methyl-accepting chemotaxis protein (MCP) signaling domain"/>
    <property type="match status" value="1"/>
</dbReference>
<dbReference type="Proteomes" id="UP001317822">
    <property type="component" value="Chromosome"/>
</dbReference>
<dbReference type="Pfam" id="PF18947">
    <property type="entry name" value="HAMP_2"/>
    <property type="match status" value="1"/>
</dbReference>
<reference evidence="9 10" key="1">
    <citation type="journal article" date="2023" name="Int. J. Syst. Evol. Microbiol.">
        <title>Physiological and genomic analyses of cobalamin (vitamin B12)-auxotrophy of Lysobacter auxotrophicus sp. nov., a methionine-auxotrophic chitinolytic bacterium isolated from chitin-treated soil.</title>
        <authorList>
            <person name="Saito A."/>
            <person name="Dohra H."/>
            <person name="Hamada M."/>
            <person name="Moriuchi R."/>
            <person name="Kotsuchibashi Y."/>
            <person name="Mori K."/>
        </authorList>
    </citation>
    <scope>NUCLEOTIDE SEQUENCE [LARGE SCALE GENOMIC DNA]</scope>
    <source>
        <strain evidence="9 10">5-21a</strain>
    </source>
</reference>
<dbReference type="RefSeq" id="WP_281779781.1">
    <property type="nucleotide sequence ID" value="NZ_AP027041.1"/>
</dbReference>
<keyword evidence="6" id="KW-1133">Transmembrane helix</keyword>
<comment type="similarity">
    <text evidence="3">Belongs to the methyl-accepting chemotaxis (MCP) protein family.</text>
</comment>
<keyword evidence="6" id="KW-0472">Membrane</keyword>
<protein>
    <recommendedName>
        <fullName evidence="11">Methyl-accepting chemotaxis protein</fullName>
    </recommendedName>
</protein>
<name>A0ABM8DH18_9GAMM</name>
<dbReference type="PANTHER" id="PTHR43531:SF14">
    <property type="entry name" value="METHYL-ACCEPTING CHEMOTAXIS PROTEIN I-RELATED"/>
    <property type="match status" value="1"/>
</dbReference>
<feature type="domain" description="HAMP" evidence="8">
    <location>
        <begin position="356"/>
        <end position="408"/>
    </location>
</feature>
<dbReference type="SMART" id="SM00283">
    <property type="entry name" value="MA"/>
    <property type="match status" value="1"/>
</dbReference>
<keyword evidence="6" id="KW-0812">Transmembrane</keyword>
<dbReference type="InterPro" id="IPR004090">
    <property type="entry name" value="Chemotax_Me-accpt_rcpt"/>
</dbReference>
<evidence type="ECO:0000313" key="9">
    <source>
        <dbReference type="EMBL" id="BDU17887.1"/>
    </source>
</evidence>
<dbReference type="PROSITE" id="PS50111">
    <property type="entry name" value="CHEMOTAXIS_TRANSDUC_2"/>
    <property type="match status" value="1"/>
</dbReference>
<dbReference type="Pfam" id="PF18575">
    <property type="entry name" value="HAMP_N3"/>
    <property type="match status" value="1"/>
</dbReference>
<feature type="domain" description="Methyl-accepting transducer" evidence="7">
    <location>
        <begin position="594"/>
        <end position="823"/>
    </location>
</feature>
<organism evidence="9 10">
    <name type="scientific">Lysobacter auxotrophicus</name>
    <dbReference type="NCBI Taxonomy" id="2992573"/>
    <lineage>
        <taxon>Bacteria</taxon>
        <taxon>Pseudomonadati</taxon>
        <taxon>Pseudomonadota</taxon>
        <taxon>Gammaproteobacteria</taxon>
        <taxon>Lysobacterales</taxon>
        <taxon>Lysobacteraceae</taxon>
        <taxon>Lysobacter</taxon>
    </lineage>
</organism>
<dbReference type="Gene3D" id="1.20.120.1530">
    <property type="match status" value="2"/>
</dbReference>
<evidence type="ECO:0000256" key="6">
    <source>
        <dbReference type="SAM" id="Phobius"/>
    </source>
</evidence>
<keyword evidence="2 4" id="KW-0807">Transducer</keyword>